<proteinExistence type="predicted"/>
<sequence>MTTLTLPKKNETTDEVVICVKTQFGEVHKRTTFAEAWTIKSLVVGVEAKSLPSENGVVEKDAIVYTYWSDLLPKQARRKVRESTRRNRLYDFEVSAHQIVPLQQTEALTRLETVLRRWEFGNYVGTISEMFEEASVAFGLSRTKYHDFAVSERVIAVVKRG</sequence>
<protein>
    <submittedName>
        <fullName evidence="1">Uncharacterized protein</fullName>
    </submittedName>
</protein>
<evidence type="ECO:0000313" key="1">
    <source>
        <dbReference type="EMBL" id="BAY58555.1"/>
    </source>
</evidence>
<keyword evidence="2" id="KW-1185">Reference proteome</keyword>
<reference evidence="1 2" key="1">
    <citation type="submission" date="2017-06" db="EMBL/GenBank/DDBJ databases">
        <title>Genome sequencing of cyanobaciteial culture collection at National Institute for Environmental Studies (NIES).</title>
        <authorList>
            <person name="Hirose Y."/>
            <person name="Shimura Y."/>
            <person name="Fujisawa T."/>
            <person name="Nakamura Y."/>
            <person name="Kawachi M."/>
        </authorList>
    </citation>
    <scope>NUCLEOTIDE SEQUENCE [LARGE SCALE GENOMIC DNA]</scope>
    <source>
        <strain evidence="1 2">NIES-2135</strain>
    </source>
</reference>
<evidence type="ECO:0000313" key="2">
    <source>
        <dbReference type="Proteomes" id="UP000217895"/>
    </source>
</evidence>
<organism evidence="1 2">
    <name type="scientific">Leptolyngbya boryana NIES-2135</name>
    <dbReference type="NCBI Taxonomy" id="1973484"/>
    <lineage>
        <taxon>Bacteria</taxon>
        <taxon>Bacillati</taxon>
        <taxon>Cyanobacteriota</taxon>
        <taxon>Cyanophyceae</taxon>
        <taxon>Leptolyngbyales</taxon>
        <taxon>Leptolyngbyaceae</taxon>
        <taxon>Leptolyngbya group</taxon>
        <taxon>Leptolyngbya</taxon>
    </lineage>
</organism>
<gene>
    <name evidence="1" type="ORF">NIES2135_54280</name>
</gene>
<dbReference type="EMBL" id="AP018203">
    <property type="protein sequence ID" value="BAY58555.1"/>
    <property type="molecule type" value="Genomic_DNA"/>
</dbReference>
<name>A0A1Z4JP60_LEPBY</name>
<accession>A0A1Z4JP60</accession>
<dbReference type="Proteomes" id="UP000217895">
    <property type="component" value="Chromosome"/>
</dbReference>
<dbReference type="AlphaFoldDB" id="A0A1Z4JP60"/>